<dbReference type="AlphaFoldDB" id="A0A448X3N7"/>
<gene>
    <name evidence="1" type="ORF">PXEA_LOCUS20908</name>
</gene>
<evidence type="ECO:0000313" key="2">
    <source>
        <dbReference type="Proteomes" id="UP000784294"/>
    </source>
</evidence>
<accession>A0A448X3N7</accession>
<comment type="caution">
    <text evidence="1">The sequence shown here is derived from an EMBL/GenBank/DDBJ whole genome shotgun (WGS) entry which is preliminary data.</text>
</comment>
<name>A0A448X3N7_9PLAT</name>
<evidence type="ECO:0000313" key="1">
    <source>
        <dbReference type="EMBL" id="VEL27468.1"/>
    </source>
</evidence>
<dbReference type="EMBL" id="CAAALY010087451">
    <property type="protein sequence ID" value="VEL27468.1"/>
    <property type="molecule type" value="Genomic_DNA"/>
</dbReference>
<reference evidence="1" key="1">
    <citation type="submission" date="2018-11" db="EMBL/GenBank/DDBJ databases">
        <authorList>
            <consortium name="Pathogen Informatics"/>
        </authorList>
    </citation>
    <scope>NUCLEOTIDE SEQUENCE</scope>
</reference>
<proteinExistence type="predicted"/>
<sequence length="166" mass="18824">MAQFYLGPVMLPYDNMFSGELCSYPECQTLVRLTKVEVNLGPVRLLDRRRQSFWPLRPQSHSLAANQPLFQAAPWRPGTLRPRDLFTFLWYPVLCLPVSPSQHFAQKVACFSASSNTSRPSCLQSPKPADQSCPPSQQHGQECSCRSQDVSNCHVFSQAFHFFQSV</sequence>
<protein>
    <submittedName>
        <fullName evidence="1">Uncharacterized protein</fullName>
    </submittedName>
</protein>
<keyword evidence="2" id="KW-1185">Reference proteome</keyword>
<dbReference type="Proteomes" id="UP000784294">
    <property type="component" value="Unassembled WGS sequence"/>
</dbReference>
<organism evidence="1 2">
    <name type="scientific">Protopolystoma xenopodis</name>
    <dbReference type="NCBI Taxonomy" id="117903"/>
    <lineage>
        <taxon>Eukaryota</taxon>
        <taxon>Metazoa</taxon>
        <taxon>Spiralia</taxon>
        <taxon>Lophotrochozoa</taxon>
        <taxon>Platyhelminthes</taxon>
        <taxon>Monogenea</taxon>
        <taxon>Polyopisthocotylea</taxon>
        <taxon>Polystomatidea</taxon>
        <taxon>Polystomatidae</taxon>
        <taxon>Protopolystoma</taxon>
    </lineage>
</organism>